<protein>
    <submittedName>
        <fullName evidence="1">Uncharacterized protein</fullName>
    </submittedName>
</protein>
<evidence type="ECO:0000313" key="1">
    <source>
        <dbReference type="EMBL" id="SVD30728.1"/>
    </source>
</evidence>
<sequence length="89" mass="10542">MPYIEKLGNKKINEQLHQWYHVMVDPRIDGFNGWGCKKKLYAVKFEIEKILNNPKCPTYSGEEEWLEEQKFDKAVERIKGNDKGIPYVP</sequence>
<dbReference type="AlphaFoldDB" id="A0A382UAK6"/>
<dbReference type="EMBL" id="UINC01142413">
    <property type="protein sequence ID" value="SVD30728.1"/>
    <property type="molecule type" value="Genomic_DNA"/>
</dbReference>
<reference evidence="1" key="1">
    <citation type="submission" date="2018-05" db="EMBL/GenBank/DDBJ databases">
        <authorList>
            <person name="Lanie J.A."/>
            <person name="Ng W.-L."/>
            <person name="Kazmierczak K.M."/>
            <person name="Andrzejewski T.M."/>
            <person name="Davidsen T.M."/>
            <person name="Wayne K.J."/>
            <person name="Tettelin H."/>
            <person name="Glass J.I."/>
            <person name="Rusch D."/>
            <person name="Podicherti R."/>
            <person name="Tsui H.-C.T."/>
            <person name="Winkler M.E."/>
        </authorList>
    </citation>
    <scope>NUCLEOTIDE SEQUENCE</scope>
</reference>
<name>A0A382UAK6_9ZZZZ</name>
<proteinExistence type="predicted"/>
<organism evidence="1">
    <name type="scientific">marine metagenome</name>
    <dbReference type="NCBI Taxonomy" id="408172"/>
    <lineage>
        <taxon>unclassified sequences</taxon>
        <taxon>metagenomes</taxon>
        <taxon>ecological metagenomes</taxon>
    </lineage>
</organism>
<gene>
    <name evidence="1" type="ORF">METZ01_LOCUS383582</name>
</gene>
<accession>A0A382UAK6</accession>